<protein>
    <submittedName>
        <fullName evidence="2">Uncharacterized protein</fullName>
    </submittedName>
</protein>
<gene>
    <name evidence="2" type="ORF">SAMN02745152_01891</name>
</gene>
<accession>A0A1T4Q970</accession>
<dbReference type="GeneID" id="303368120"/>
<dbReference type="RefSeq" id="WP_078931626.1">
    <property type="nucleotide sequence ID" value="NZ_FUXC01000012.1"/>
</dbReference>
<proteinExistence type="predicted"/>
<reference evidence="2 3" key="1">
    <citation type="submission" date="2017-02" db="EMBL/GenBank/DDBJ databases">
        <authorList>
            <person name="Peterson S.W."/>
        </authorList>
    </citation>
    <scope>NUCLEOTIDE SEQUENCE [LARGE SCALE GENOMIC DNA]</scope>
    <source>
        <strain evidence="2 3">ATCC BAA-909</strain>
    </source>
</reference>
<dbReference type="OrthoDB" id="361369at2"/>
<dbReference type="AlphaFoldDB" id="A0A1T4Q970"/>
<feature type="transmembrane region" description="Helical" evidence="1">
    <location>
        <begin position="88"/>
        <end position="111"/>
    </location>
</feature>
<organism evidence="2 3">
    <name type="scientific">Treponema berlinense</name>
    <dbReference type="NCBI Taxonomy" id="225004"/>
    <lineage>
        <taxon>Bacteria</taxon>
        <taxon>Pseudomonadati</taxon>
        <taxon>Spirochaetota</taxon>
        <taxon>Spirochaetia</taxon>
        <taxon>Spirochaetales</taxon>
        <taxon>Treponemataceae</taxon>
        <taxon>Treponema</taxon>
    </lineage>
</organism>
<evidence type="ECO:0000313" key="2">
    <source>
        <dbReference type="EMBL" id="SKA00254.1"/>
    </source>
</evidence>
<keyword evidence="3" id="KW-1185">Reference proteome</keyword>
<dbReference type="Proteomes" id="UP000190395">
    <property type="component" value="Unassembled WGS sequence"/>
</dbReference>
<dbReference type="STRING" id="225004.SAMN02745152_01891"/>
<evidence type="ECO:0000256" key="1">
    <source>
        <dbReference type="SAM" id="Phobius"/>
    </source>
</evidence>
<feature type="transmembrane region" description="Helical" evidence="1">
    <location>
        <begin position="6"/>
        <end position="24"/>
    </location>
</feature>
<feature type="transmembrane region" description="Helical" evidence="1">
    <location>
        <begin position="58"/>
        <end position="76"/>
    </location>
</feature>
<keyword evidence="1" id="KW-0812">Transmembrane</keyword>
<sequence length="372" mass="42459">MFDAFLSQMLIVFLLFIVCVRFFFAQNLTIDSCAVLAPVAFFISLANIFLWNLTLPNIFLTALSFIVFATNFRALLRLFSRVFVDRYSAAFSVFSILELSLIVFSAVILILNRPVKIEPRNFGSKKTVYRLSGSISHGFEQLLPGDFFYRSTGTLKIYEPLTNFSENTETTTHELPAPTQELTQKKQKPIIVFCGSETAETQDYEPYLLFLSKKGFTVLAADFYSHDCLYLPGIFNSRIFRKFMFLNNKNNFQKSETLAAKLNHTNSYKALTKLAQKLYGKDFPLYFVFDSLDFDSICQITETGGIQTAGFFSLNTIQEYKTPKFGFIEQTNIPLAKKYGFSRDSSLFIPRYLANKTAEQIESEQNAISTTN</sequence>
<name>A0A1T4Q970_9SPIR</name>
<dbReference type="EMBL" id="FUXC01000012">
    <property type="protein sequence ID" value="SKA00254.1"/>
    <property type="molecule type" value="Genomic_DNA"/>
</dbReference>
<evidence type="ECO:0000313" key="3">
    <source>
        <dbReference type="Proteomes" id="UP000190395"/>
    </source>
</evidence>
<feature type="transmembrane region" description="Helical" evidence="1">
    <location>
        <begin position="33"/>
        <end position="52"/>
    </location>
</feature>
<keyword evidence="1" id="KW-1133">Transmembrane helix</keyword>
<keyword evidence="1" id="KW-0472">Membrane</keyword>